<dbReference type="PROSITE" id="PS01070">
    <property type="entry name" value="NUCLEASE_NON_SPEC"/>
    <property type="match status" value="1"/>
</dbReference>
<comment type="caution">
    <text evidence="8">The sequence shown here is derived from an EMBL/GenBank/DDBJ whole genome shotgun (WGS) entry which is preliminary data.</text>
</comment>
<dbReference type="SMART" id="SM00892">
    <property type="entry name" value="Endonuclease_NS"/>
    <property type="match status" value="1"/>
</dbReference>
<evidence type="ECO:0000256" key="3">
    <source>
        <dbReference type="ARBA" id="ARBA00022723"/>
    </source>
</evidence>
<dbReference type="InterPro" id="IPR018524">
    <property type="entry name" value="DNA/RNA_endonuclease_AS"/>
</dbReference>
<feature type="domain" description="DNA/RNA non-specific endonuclease/pyrophosphatase/phosphodiesterase" evidence="7">
    <location>
        <begin position="145"/>
        <end position="321"/>
    </location>
</feature>
<evidence type="ECO:0000256" key="5">
    <source>
        <dbReference type="SAM" id="MobiDB-lite"/>
    </source>
</evidence>
<feature type="transmembrane region" description="Helical" evidence="6">
    <location>
        <begin position="12"/>
        <end position="33"/>
    </location>
</feature>
<reference evidence="8 9" key="1">
    <citation type="journal article" date="2015" name="Genome Announc.">
        <title>Expanding the biotechnology potential of lactobacilli through comparative genomics of 213 strains and associated genera.</title>
        <authorList>
            <person name="Sun Z."/>
            <person name="Harris H.M."/>
            <person name="McCann A."/>
            <person name="Guo C."/>
            <person name="Argimon S."/>
            <person name="Zhang W."/>
            <person name="Yang X."/>
            <person name="Jeffery I.B."/>
            <person name="Cooney J.C."/>
            <person name="Kagawa T.F."/>
            <person name="Liu W."/>
            <person name="Song Y."/>
            <person name="Salvetti E."/>
            <person name="Wrobel A."/>
            <person name="Rasinkangas P."/>
            <person name="Parkhill J."/>
            <person name="Rea M.C."/>
            <person name="O'Sullivan O."/>
            <person name="Ritari J."/>
            <person name="Douillard F.P."/>
            <person name="Paul Ross R."/>
            <person name="Yang R."/>
            <person name="Briner A.E."/>
            <person name="Felis G.E."/>
            <person name="de Vos W.M."/>
            <person name="Barrangou R."/>
            <person name="Klaenhammer T.R."/>
            <person name="Caufield P.W."/>
            <person name="Cui Y."/>
            <person name="Zhang H."/>
            <person name="O'Toole P.W."/>
        </authorList>
    </citation>
    <scope>NUCLEOTIDE SEQUENCE [LARGE SCALE GENOMIC DNA]</scope>
    <source>
        <strain evidence="8 9">DSM 21116</strain>
    </source>
</reference>
<evidence type="ECO:0000256" key="4">
    <source>
        <dbReference type="ARBA" id="ARBA00022759"/>
    </source>
</evidence>
<evidence type="ECO:0000256" key="1">
    <source>
        <dbReference type="ARBA" id="ARBA00010052"/>
    </source>
</evidence>
<keyword evidence="6" id="KW-1133">Transmembrane helix</keyword>
<keyword evidence="6" id="KW-0472">Membrane</keyword>
<keyword evidence="2" id="KW-0540">Nuclease</keyword>
<dbReference type="EMBL" id="AYZE01000014">
    <property type="protein sequence ID" value="KRM90781.1"/>
    <property type="molecule type" value="Genomic_DNA"/>
</dbReference>
<evidence type="ECO:0000313" key="8">
    <source>
        <dbReference type="EMBL" id="KRM90781.1"/>
    </source>
</evidence>
<keyword evidence="4" id="KW-0378">Hydrolase</keyword>
<dbReference type="InterPro" id="IPR001604">
    <property type="entry name" value="Endo_G_ENPP1-like_dom"/>
</dbReference>
<evidence type="ECO:0000256" key="6">
    <source>
        <dbReference type="SAM" id="Phobius"/>
    </source>
</evidence>
<feature type="region of interest" description="Disordered" evidence="5">
    <location>
        <begin position="56"/>
        <end position="100"/>
    </location>
</feature>
<evidence type="ECO:0000259" key="7">
    <source>
        <dbReference type="SMART" id="SM00892"/>
    </source>
</evidence>
<dbReference type="GO" id="GO:0016787">
    <property type="term" value="F:hydrolase activity"/>
    <property type="evidence" value="ECO:0007669"/>
    <property type="project" value="InterPro"/>
</dbReference>
<organism evidence="8 9">
    <name type="scientific">Liquorilactobacillus cacaonum DSM 21116</name>
    <dbReference type="NCBI Taxonomy" id="1423729"/>
    <lineage>
        <taxon>Bacteria</taxon>
        <taxon>Bacillati</taxon>
        <taxon>Bacillota</taxon>
        <taxon>Bacilli</taxon>
        <taxon>Lactobacillales</taxon>
        <taxon>Lactobacillaceae</taxon>
        <taxon>Liquorilactobacillus</taxon>
    </lineage>
</organism>
<dbReference type="Proteomes" id="UP000051131">
    <property type="component" value="Unassembled WGS sequence"/>
</dbReference>
<proteinExistence type="inferred from homology"/>
<dbReference type="InterPro" id="IPR044929">
    <property type="entry name" value="DNA/RNA_non-sp_Endonuclease_sf"/>
</dbReference>
<keyword evidence="9" id="KW-1185">Reference proteome</keyword>
<feature type="compositionally biased region" description="Low complexity" evidence="5">
    <location>
        <begin position="56"/>
        <end position="97"/>
    </location>
</feature>
<evidence type="ECO:0000256" key="2">
    <source>
        <dbReference type="ARBA" id="ARBA00022722"/>
    </source>
</evidence>
<name>A0A0R2CGF8_9LACO</name>
<gene>
    <name evidence="8" type="ORF">FC80_GL000773</name>
</gene>
<dbReference type="GO" id="GO:0046872">
    <property type="term" value="F:metal ion binding"/>
    <property type="evidence" value="ECO:0007669"/>
    <property type="project" value="UniProtKB-KW"/>
</dbReference>
<protein>
    <submittedName>
        <fullName evidence="8">DNA-entry nuclease</fullName>
    </submittedName>
</protein>
<keyword evidence="3" id="KW-0479">Metal-binding</keyword>
<keyword evidence="4" id="KW-0255">Endonuclease</keyword>
<dbReference type="GO" id="GO:0004519">
    <property type="term" value="F:endonuclease activity"/>
    <property type="evidence" value="ECO:0007669"/>
    <property type="project" value="UniProtKB-KW"/>
</dbReference>
<comment type="similarity">
    <text evidence="1">Belongs to the DNA/RNA non-specific endonuclease family.</text>
</comment>
<evidence type="ECO:0000313" key="9">
    <source>
        <dbReference type="Proteomes" id="UP000051131"/>
    </source>
</evidence>
<keyword evidence="6" id="KW-0812">Transmembrane</keyword>
<dbReference type="PATRIC" id="fig|1423729.3.peg.781"/>
<dbReference type="Pfam" id="PF01223">
    <property type="entry name" value="Endonuclease_NS"/>
    <property type="match status" value="1"/>
</dbReference>
<sequence>MGEKMRRKKGSKSTTGVLGWILVIVIGLLIGNFSNTKDNNKHQASKSSLTKSLVLKKNSESNPTSSSTTSSLTTNATSSSISNSSSTNNVSGSCSTSINRTPSKDLAESVLSQNVRNQLGNEIAWNNAGAFIIDNNRTTLNTNITSAPYAVNTVDSLGRPVVGNAWLNSTTRQYQNRKETNEGATSWKPAGFEQALNLSGAYKHAYDRGHLLGYALVGGIQNFDASESNPRNIATQTAWANEADSSYSTGQNYYETIVRRGLDQNKKIRYQVSDIYDGSNIVPSGAHIEAKSSDGTIEFNVFVPNVQNGIIINYATGKVAVQ</sequence>
<dbReference type="Gene3D" id="3.40.570.10">
    <property type="entry name" value="Extracellular Endonuclease, subunit A"/>
    <property type="match status" value="1"/>
</dbReference>
<accession>A0A0R2CGF8</accession>
<dbReference type="STRING" id="1423729.FC80_GL000773"/>
<dbReference type="AlphaFoldDB" id="A0A0R2CGF8"/>
<dbReference type="GO" id="GO:0003676">
    <property type="term" value="F:nucleic acid binding"/>
    <property type="evidence" value="ECO:0007669"/>
    <property type="project" value="InterPro"/>
</dbReference>